<feature type="compositionally biased region" description="Low complexity" evidence="1">
    <location>
        <begin position="263"/>
        <end position="282"/>
    </location>
</feature>
<dbReference type="InParanoid" id="A0A165GFB3"/>
<feature type="compositionally biased region" description="Polar residues" evidence="1">
    <location>
        <begin position="62"/>
        <end position="75"/>
    </location>
</feature>
<gene>
    <name evidence="2" type="ORF">CALCODRAFT_555018</name>
</gene>
<dbReference type="Proteomes" id="UP000076842">
    <property type="component" value="Unassembled WGS sequence"/>
</dbReference>
<name>A0A165GFB3_9BASI</name>
<feature type="compositionally biased region" description="Polar residues" evidence="1">
    <location>
        <begin position="392"/>
        <end position="402"/>
    </location>
</feature>
<organism evidence="2 3">
    <name type="scientific">Calocera cornea HHB12733</name>
    <dbReference type="NCBI Taxonomy" id="1353952"/>
    <lineage>
        <taxon>Eukaryota</taxon>
        <taxon>Fungi</taxon>
        <taxon>Dikarya</taxon>
        <taxon>Basidiomycota</taxon>
        <taxon>Agaricomycotina</taxon>
        <taxon>Dacrymycetes</taxon>
        <taxon>Dacrymycetales</taxon>
        <taxon>Dacrymycetaceae</taxon>
        <taxon>Calocera</taxon>
    </lineage>
</organism>
<protein>
    <submittedName>
        <fullName evidence="2">Uncharacterized protein</fullName>
    </submittedName>
</protein>
<proteinExistence type="predicted"/>
<accession>A0A165GFB3</accession>
<evidence type="ECO:0000313" key="3">
    <source>
        <dbReference type="Proteomes" id="UP000076842"/>
    </source>
</evidence>
<feature type="compositionally biased region" description="Low complexity" evidence="1">
    <location>
        <begin position="368"/>
        <end position="382"/>
    </location>
</feature>
<dbReference type="EMBL" id="KV423956">
    <property type="protein sequence ID" value="KZT57996.1"/>
    <property type="molecule type" value="Genomic_DNA"/>
</dbReference>
<evidence type="ECO:0000256" key="1">
    <source>
        <dbReference type="SAM" id="MobiDB-lite"/>
    </source>
</evidence>
<keyword evidence="3" id="KW-1185">Reference proteome</keyword>
<dbReference type="OrthoDB" id="10365136at2759"/>
<feature type="compositionally biased region" description="Polar residues" evidence="1">
    <location>
        <begin position="352"/>
        <end position="367"/>
    </location>
</feature>
<feature type="region of interest" description="Disordered" evidence="1">
    <location>
        <begin position="1"/>
        <end position="76"/>
    </location>
</feature>
<feature type="region of interest" description="Disordered" evidence="1">
    <location>
        <begin position="308"/>
        <end position="406"/>
    </location>
</feature>
<sequence length="636" mass="69156">MACSTNFPAPREEAPSGDSYKSGDAPSPDPRAREKNVHHPPTNPPRPLAAPLVATSRRRMSEQSSSAGAGPSTGQLAPPSATLAILLVVFDSQGSPGRPARGVLHLLSSLPAHSLPLYPPAVSLIPRAFLARPGERPHQLEQFSAPRYGHHVLSTARVPSLQRESESAWTPLGPLAGLIDGTAYTTATVPTLDLEDARTKSFLEELARNMPAGRLPFDARRAHVLYLAPIERRYAVHPEPNPAGPSGNPAPRPSVRQRLTSHQPAQAAPTYPSSYPPYTYQPQTPAYPLTPVGYRQSVGQGAIKQEAEASPLYRPTSLPGNAYRNPGALPPTSTQQGLRFPATGENPYVLSQGESPEDNPSPNRSSDTTSPSPQSASLSPSTAYGTVKRASSRLSPAGSTAGPSRAYAHRSTADDIAFPYIASYLASRFPDVAAALERRGDYVPSLNGPWWFQTHTSAFMHVCSALDMPTMRETQAYVVPPESLPGPPSPQAPWDGRITADDVARWFGSFPKSNNVARSTIRNHVGVLRRWQTLWERTEMQYFRDRGVLARPLPGTGPERDVYLATELLGVLGFVFARNSEERRNLLLQGMHPQALERCANRWPWGEVEEKIVRFFPEFGPKRRPRDPAPGPSGST</sequence>
<dbReference type="AlphaFoldDB" id="A0A165GFB3"/>
<feature type="compositionally biased region" description="Pro residues" evidence="1">
    <location>
        <begin position="239"/>
        <end position="252"/>
    </location>
</feature>
<reference evidence="2 3" key="1">
    <citation type="journal article" date="2016" name="Mol. Biol. Evol.">
        <title>Comparative Genomics of Early-Diverging Mushroom-Forming Fungi Provides Insights into the Origins of Lignocellulose Decay Capabilities.</title>
        <authorList>
            <person name="Nagy L.G."/>
            <person name="Riley R."/>
            <person name="Tritt A."/>
            <person name="Adam C."/>
            <person name="Daum C."/>
            <person name="Floudas D."/>
            <person name="Sun H."/>
            <person name="Yadav J.S."/>
            <person name="Pangilinan J."/>
            <person name="Larsson K.H."/>
            <person name="Matsuura K."/>
            <person name="Barry K."/>
            <person name="Labutti K."/>
            <person name="Kuo R."/>
            <person name="Ohm R.A."/>
            <person name="Bhattacharya S.S."/>
            <person name="Shirouzu T."/>
            <person name="Yoshinaga Y."/>
            <person name="Martin F.M."/>
            <person name="Grigoriev I.V."/>
            <person name="Hibbett D.S."/>
        </authorList>
    </citation>
    <scope>NUCLEOTIDE SEQUENCE [LARGE SCALE GENOMIC DNA]</scope>
    <source>
        <strain evidence="2 3">HHB12733</strain>
    </source>
</reference>
<feature type="region of interest" description="Disordered" evidence="1">
    <location>
        <begin position="237"/>
        <end position="282"/>
    </location>
</feature>
<evidence type="ECO:0000313" key="2">
    <source>
        <dbReference type="EMBL" id="KZT57996.1"/>
    </source>
</evidence>